<dbReference type="PANTHER" id="PTHR43630">
    <property type="entry name" value="POLY-BETA-1,6-N-ACETYL-D-GLUCOSAMINE SYNTHASE"/>
    <property type="match status" value="1"/>
</dbReference>
<name>A0A3T1DDH5_9BACL</name>
<protein>
    <recommendedName>
        <fullName evidence="1">Glycosyltransferase 2-like domain-containing protein</fullName>
    </recommendedName>
</protein>
<dbReference type="Proteomes" id="UP000289856">
    <property type="component" value="Chromosome"/>
</dbReference>
<accession>A0A3T1DDH5</accession>
<dbReference type="InterPro" id="IPR011990">
    <property type="entry name" value="TPR-like_helical_dom_sf"/>
</dbReference>
<dbReference type="CDD" id="cd02511">
    <property type="entry name" value="Beta4Glucosyltransferase"/>
    <property type="match status" value="1"/>
</dbReference>
<dbReference type="SUPFAM" id="SSF53448">
    <property type="entry name" value="Nucleotide-diphospho-sugar transferases"/>
    <property type="match status" value="1"/>
</dbReference>
<dbReference type="OrthoDB" id="9815923at2"/>
<sequence>MKISVCLIVRNEEKKLHRALQSIPKNYEIIVTDTGSTDSTVHIAKQFKAKTYEYIWNDDFASARNYCASWATGDYILVIDADEVLPTNTDDQIQQFIGQYPGAAGCVVINNIMSGEMKKHRMVRLYPKDPSYYFEGNVHEQVYKDNKPAVFEMLQLELLHDGYEEEDYKNKKKMDRYLPMYEAHLKENPDDGYMLYQMGKLYYSMSEWKMAEHYLGRAYIQKEYNHLHFPVVIVMLGYVLKEQNRVEEANDLLKPFEPVYLDFPDLFFLLGLLAMDSGHIEAVEGYFTQALAIGETEKYTTVYGVGTFKAAYNLGLYYEFTGNSDLSQQCYHFAAEYQFEPALVRLNKK</sequence>
<dbReference type="InterPro" id="IPR029044">
    <property type="entry name" value="Nucleotide-diphossugar_trans"/>
</dbReference>
<dbReference type="Pfam" id="PF00535">
    <property type="entry name" value="Glycos_transf_2"/>
    <property type="match status" value="1"/>
</dbReference>
<dbReference type="RefSeq" id="WP_130615391.1">
    <property type="nucleotide sequence ID" value="NZ_AP019400.1"/>
</dbReference>
<dbReference type="PANTHER" id="PTHR43630:SF2">
    <property type="entry name" value="GLYCOSYLTRANSFERASE"/>
    <property type="match status" value="1"/>
</dbReference>
<dbReference type="KEGG" id="cohn:KCTCHS21_55410"/>
<dbReference type="InterPro" id="IPR001173">
    <property type="entry name" value="Glyco_trans_2-like"/>
</dbReference>
<proteinExistence type="predicted"/>
<evidence type="ECO:0000259" key="1">
    <source>
        <dbReference type="Pfam" id="PF00535"/>
    </source>
</evidence>
<dbReference type="InterPro" id="IPR019734">
    <property type="entry name" value="TPR_rpt"/>
</dbReference>
<dbReference type="Gene3D" id="1.25.40.10">
    <property type="entry name" value="Tetratricopeptide repeat domain"/>
    <property type="match status" value="1"/>
</dbReference>
<evidence type="ECO:0000313" key="2">
    <source>
        <dbReference type="EMBL" id="BBI36142.1"/>
    </source>
</evidence>
<organism evidence="2 3">
    <name type="scientific">Cohnella abietis</name>
    <dbReference type="NCBI Taxonomy" id="2507935"/>
    <lineage>
        <taxon>Bacteria</taxon>
        <taxon>Bacillati</taxon>
        <taxon>Bacillota</taxon>
        <taxon>Bacilli</taxon>
        <taxon>Bacillales</taxon>
        <taxon>Paenibacillaceae</taxon>
        <taxon>Cohnella</taxon>
    </lineage>
</organism>
<dbReference type="SMART" id="SM00028">
    <property type="entry name" value="TPR"/>
    <property type="match status" value="3"/>
</dbReference>
<dbReference type="EMBL" id="AP019400">
    <property type="protein sequence ID" value="BBI36142.1"/>
    <property type="molecule type" value="Genomic_DNA"/>
</dbReference>
<reference evidence="2 3" key="1">
    <citation type="submission" date="2019-01" db="EMBL/GenBank/DDBJ databases">
        <title>Complete genome sequence of Cohnella hallensis HS21 isolated from Korean fir (Abies koreana) rhizospheric soil.</title>
        <authorList>
            <person name="Jiang L."/>
            <person name="Kang S.W."/>
            <person name="Kim S."/>
            <person name="Jung J."/>
            <person name="Kim C.Y."/>
            <person name="Kim D.H."/>
            <person name="Kim S.W."/>
            <person name="Lee J."/>
        </authorList>
    </citation>
    <scope>NUCLEOTIDE SEQUENCE [LARGE SCALE GENOMIC DNA]</scope>
    <source>
        <strain evidence="2 3">HS21</strain>
    </source>
</reference>
<evidence type="ECO:0000313" key="3">
    <source>
        <dbReference type="Proteomes" id="UP000289856"/>
    </source>
</evidence>
<dbReference type="SUPFAM" id="SSF48452">
    <property type="entry name" value="TPR-like"/>
    <property type="match status" value="1"/>
</dbReference>
<gene>
    <name evidence="2" type="ORF">KCTCHS21_55410</name>
</gene>
<dbReference type="AlphaFoldDB" id="A0A3T1DDH5"/>
<dbReference type="Gene3D" id="3.90.550.10">
    <property type="entry name" value="Spore Coat Polysaccharide Biosynthesis Protein SpsA, Chain A"/>
    <property type="match status" value="1"/>
</dbReference>
<keyword evidence="3" id="KW-1185">Reference proteome</keyword>
<feature type="domain" description="Glycosyltransferase 2-like" evidence="1">
    <location>
        <begin position="4"/>
        <end position="127"/>
    </location>
</feature>